<dbReference type="PANTHER" id="PTHR10920:SF18">
    <property type="entry name" value="RRNA METHYLTRANSFERASE 2, MITOCHONDRIAL"/>
    <property type="match status" value="1"/>
</dbReference>
<dbReference type="InterPro" id="IPR050082">
    <property type="entry name" value="RNA_methyltr_RlmE"/>
</dbReference>
<keyword evidence="3 11" id="KW-0808">Transferase</keyword>
<feature type="binding site" evidence="11">
    <location>
        <position position="100"/>
    </location>
    <ligand>
        <name>S-adenosyl-L-methionine</name>
        <dbReference type="ChEBI" id="CHEBI:59789"/>
    </ligand>
</feature>
<keyword evidence="1 11" id="KW-0698">rRNA processing</keyword>
<dbReference type="HAMAP" id="MF_01547">
    <property type="entry name" value="RNA_methyltr_E"/>
    <property type="match status" value="1"/>
</dbReference>
<dbReference type="PANTHER" id="PTHR10920">
    <property type="entry name" value="RIBOSOMAL RNA METHYLTRANSFERASE"/>
    <property type="match status" value="1"/>
</dbReference>
<comment type="catalytic activity">
    <reaction evidence="10 11">
        <text>uridine(2552) in 23S rRNA + S-adenosyl-L-methionine = 2'-O-methyluridine(2552) in 23S rRNA + S-adenosyl-L-homocysteine + H(+)</text>
        <dbReference type="Rhea" id="RHEA:42720"/>
        <dbReference type="Rhea" id="RHEA-COMP:10202"/>
        <dbReference type="Rhea" id="RHEA-COMP:10203"/>
        <dbReference type="ChEBI" id="CHEBI:15378"/>
        <dbReference type="ChEBI" id="CHEBI:57856"/>
        <dbReference type="ChEBI" id="CHEBI:59789"/>
        <dbReference type="ChEBI" id="CHEBI:65315"/>
        <dbReference type="ChEBI" id="CHEBI:74478"/>
        <dbReference type="EC" id="2.1.1.166"/>
    </reaction>
</comment>
<feature type="active site" description="Proton acceptor" evidence="11 12">
    <location>
        <position position="165"/>
    </location>
</feature>
<evidence type="ECO:0000313" key="15">
    <source>
        <dbReference type="Proteomes" id="UP000064243"/>
    </source>
</evidence>
<comment type="function">
    <text evidence="5 11">Specifically methylates the uridine in position 2552 of 23S rRNA at the 2'-O position of the ribose in the fully assembled 50S ribosomal subunit.</text>
</comment>
<proteinExistence type="inferred from homology"/>
<evidence type="ECO:0000313" key="14">
    <source>
        <dbReference type="EMBL" id="KVW99071.1"/>
    </source>
</evidence>
<dbReference type="InterPro" id="IPR015507">
    <property type="entry name" value="rRNA-MeTfrase_E"/>
</dbReference>
<dbReference type="InterPro" id="IPR029063">
    <property type="entry name" value="SAM-dependent_MTases_sf"/>
</dbReference>
<name>A0A106BUU4_THIDE</name>
<evidence type="ECO:0000256" key="11">
    <source>
        <dbReference type="HAMAP-Rule" id="MF_01547"/>
    </source>
</evidence>
<evidence type="ECO:0000256" key="10">
    <source>
        <dbReference type="ARBA" id="ARBA00048970"/>
    </source>
</evidence>
<evidence type="ECO:0000256" key="5">
    <source>
        <dbReference type="ARBA" id="ARBA00037569"/>
    </source>
</evidence>
<reference evidence="14 15" key="1">
    <citation type="journal article" date="2015" name="Appl. Environ. Microbiol.">
        <title>Aerobic and Anaerobic Thiosulfate Oxidation by a Cold-Adapted, Subglacial Chemoautotroph.</title>
        <authorList>
            <person name="Harrold Z.R."/>
            <person name="Skidmore M.L."/>
            <person name="Hamilton T.L."/>
            <person name="Desch L."/>
            <person name="Amada K."/>
            <person name="van Gelder W."/>
            <person name="Glover K."/>
            <person name="Roden E.E."/>
            <person name="Boyd E.S."/>
        </authorList>
    </citation>
    <scope>NUCLEOTIDE SEQUENCE [LARGE SCALE GENOMIC DNA]</scope>
    <source>
        <strain evidence="14 15">RG</strain>
    </source>
</reference>
<dbReference type="PATRIC" id="fig|36861.3.peg.3289"/>
<gene>
    <name evidence="11" type="primary">rlmE</name>
    <name evidence="11" type="synonym">ftsJ</name>
    <name evidence="11" type="synonym">rrmJ</name>
    <name evidence="14" type="ORF">ABW22_02210</name>
</gene>
<accession>A0A106BUU4</accession>
<evidence type="ECO:0000256" key="6">
    <source>
        <dbReference type="ARBA" id="ARBA00038861"/>
    </source>
</evidence>
<feature type="binding site" evidence="11">
    <location>
        <position position="66"/>
    </location>
    <ligand>
        <name>S-adenosyl-L-methionine</name>
        <dbReference type="ChEBI" id="CHEBI:59789"/>
    </ligand>
</feature>
<evidence type="ECO:0000256" key="1">
    <source>
        <dbReference type="ARBA" id="ARBA00022552"/>
    </source>
</evidence>
<comment type="caution">
    <text evidence="14">The sequence shown here is derived from an EMBL/GenBank/DDBJ whole genome shotgun (WGS) entry which is preliminary data.</text>
</comment>
<keyword evidence="4 11" id="KW-0949">S-adenosyl-L-methionine</keyword>
<dbReference type="GO" id="GO:0008650">
    <property type="term" value="F:rRNA (uridine-2'-O-)-methyltransferase activity"/>
    <property type="evidence" value="ECO:0007669"/>
    <property type="project" value="UniProtKB-UniRule"/>
</dbReference>
<evidence type="ECO:0000256" key="3">
    <source>
        <dbReference type="ARBA" id="ARBA00022679"/>
    </source>
</evidence>
<dbReference type="SUPFAM" id="SSF53335">
    <property type="entry name" value="S-adenosyl-L-methionine-dependent methyltransferases"/>
    <property type="match status" value="1"/>
</dbReference>
<dbReference type="EC" id="2.1.1.166" evidence="6 11"/>
<protein>
    <recommendedName>
        <fullName evidence="7 11">Ribosomal RNA large subunit methyltransferase E</fullName>
        <ecNumber evidence="6 11">2.1.1.166</ecNumber>
    </recommendedName>
    <alternativeName>
        <fullName evidence="9 11">23S rRNA Um2552 methyltransferase</fullName>
    </alternativeName>
    <alternativeName>
        <fullName evidence="8 11">rRNA (uridine-2'-O-)-methyltransferase</fullName>
    </alternativeName>
</protein>
<evidence type="ECO:0000256" key="7">
    <source>
        <dbReference type="ARBA" id="ARBA00041129"/>
    </source>
</evidence>
<dbReference type="EMBL" id="LDUG01000007">
    <property type="protein sequence ID" value="KVW99071.1"/>
    <property type="molecule type" value="Genomic_DNA"/>
</dbReference>
<evidence type="ECO:0000256" key="4">
    <source>
        <dbReference type="ARBA" id="ARBA00022691"/>
    </source>
</evidence>
<evidence type="ECO:0000256" key="8">
    <source>
        <dbReference type="ARBA" id="ARBA00041995"/>
    </source>
</evidence>
<dbReference type="Proteomes" id="UP000064243">
    <property type="component" value="Unassembled WGS sequence"/>
</dbReference>
<dbReference type="Gene3D" id="3.40.50.150">
    <property type="entry name" value="Vaccinia Virus protein VP39"/>
    <property type="match status" value="1"/>
</dbReference>
<feature type="domain" description="Ribosomal RNA methyltransferase FtsJ" evidence="13">
    <location>
        <begin position="32"/>
        <end position="206"/>
    </location>
</feature>
<comment type="similarity">
    <text evidence="11">Belongs to the class I-like SAM-binding methyltransferase superfamily. RNA methyltransferase RlmE family.</text>
</comment>
<dbReference type="STRING" id="1123392.GCA_000376425_01227"/>
<evidence type="ECO:0000256" key="12">
    <source>
        <dbReference type="PIRSR" id="PIRSR005461-1"/>
    </source>
</evidence>
<dbReference type="InterPro" id="IPR002877">
    <property type="entry name" value="RNA_MeTrfase_FtsJ_dom"/>
</dbReference>
<sequence>MAQKPKRTKSGSAWMHEHVTDPYVKKAQQDGYRSRAAYKLLEIDKRDHLLRPGMTVVDLGAAPGSWCQVAVEKMKRQGRVLAIDLLPMALIAGVDSLEGDFTEPAALAWLEEKLQNGRVDLVLSDMAPNISGVMLSDQARQYELCELALEFSVNWLKPDGAFLVKVFQGVGFEDFRAQMRQAFEQVQIRKPDASRDRSAEVYLLGRHPVATKAAAEETAVTSRQESD</sequence>
<dbReference type="Pfam" id="PF01728">
    <property type="entry name" value="FtsJ"/>
    <property type="match status" value="1"/>
</dbReference>
<evidence type="ECO:0000256" key="9">
    <source>
        <dbReference type="ARBA" id="ARBA00042745"/>
    </source>
</evidence>
<organism evidence="14 15">
    <name type="scientific">Thiobacillus denitrificans</name>
    <dbReference type="NCBI Taxonomy" id="36861"/>
    <lineage>
        <taxon>Bacteria</taxon>
        <taxon>Pseudomonadati</taxon>
        <taxon>Pseudomonadota</taxon>
        <taxon>Betaproteobacteria</taxon>
        <taxon>Nitrosomonadales</taxon>
        <taxon>Thiobacillaceae</taxon>
        <taxon>Thiobacillus</taxon>
    </lineage>
</organism>
<dbReference type="OrthoDB" id="9790080at2"/>
<feature type="binding site" evidence="11">
    <location>
        <position position="64"/>
    </location>
    <ligand>
        <name>S-adenosyl-L-methionine</name>
        <dbReference type="ChEBI" id="CHEBI:59789"/>
    </ligand>
</feature>
<feature type="binding site" evidence="11">
    <location>
        <position position="125"/>
    </location>
    <ligand>
        <name>S-adenosyl-L-methionine</name>
        <dbReference type="ChEBI" id="CHEBI:59789"/>
    </ligand>
</feature>
<evidence type="ECO:0000259" key="13">
    <source>
        <dbReference type="Pfam" id="PF01728"/>
    </source>
</evidence>
<keyword evidence="11" id="KW-0963">Cytoplasm</keyword>
<dbReference type="FunFam" id="3.40.50.150:FF:000005">
    <property type="entry name" value="Ribosomal RNA large subunit methyltransferase E"/>
    <property type="match status" value="1"/>
</dbReference>
<dbReference type="AlphaFoldDB" id="A0A106BUU4"/>
<dbReference type="PIRSF" id="PIRSF005461">
    <property type="entry name" value="23S_rRNA_mtase"/>
    <property type="match status" value="1"/>
</dbReference>
<keyword evidence="15" id="KW-1185">Reference proteome</keyword>
<dbReference type="GO" id="GO:0005737">
    <property type="term" value="C:cytoplasm"/>
    <property type="evidence" value="ECO:0007669"/>
    <property type="project" value="UniProtKB-SubCell"/>
</dbReference>
<feature type="binding site" evidence="11">
    <location>
        <position position="84"/>
    </location>
    <ligand>
        <name>S-adenosyl-L-methionine</name>
        <dbReference type="ChEBI" id="CHEBI:59789"/>
    </ligand>
</feature>
<keyword evidence="2 11" id="KW-0489">Methyltransferase</keyword>
<dbReference type="RefSeq" id="WP_059751571.1">
    <property type="nucleotide sequence ID" value="NZ_LDUG01000007.1"/>
</dbReference>
<evidence type="ECO:0000256" key="2">
    <source>
        <dbReference type="ARBA" id="ARBA00022603"/>
    </source>
</evidence>
<comment type="subcellular location">
    <subcellularLocation>
        <location evidence="11">Cytoplasm</location>
    </subcellularLocation>
</comment>